<feature type="signal peptide" evidence="1">
    <location>
        <begin position="1"/>
        <end position="16"/>
    </location>
</feature>
<dbReference type="OrthoDB" id="10489162at2759"/>
<reference evidence="3" key="1">
    <citation type="journal article" date="2015" name="BMC Genomics">
        <title>Genomic and transcriptomic analysis of the endophytic fungus Pestalotiopsis fici reveals its lifestyle and high potential for synthesis of natural products.</title>
        <authorList>
            <person name="Wang X."/>
            <person name="Zhang X."/>
            <person name="Liu L."/>
            <person name="Xiang M."/>
            <person name="Wang W."/>
            <person name="Sun X."/>
            <person name="Che Y."/>
            <person name="Guo L."/>
            <person name="Liu G."/>
            <person name="Guo L."/>
            <person name="Wang C."/>
            <person name="Yin W.B."/>
            <person name="Stadler M."/>
            <person name="Zhang X."/>
            <person name="Liu X."/>
        </authorList>
    </citation>
    <scope>NUCLEOTIDE SEQUENCE [LARGE SCALE GENOMIC DNA]</scope>
    <source>
        <strain evidence="3">W106-1 / CGMCC3.15140</strain>
    </source>
</reference>
<dbReference type="RefSeq" id="XP_007829728.1">
    <property type="nucleotide sequence ID" value="XM_007831537.1"/>
</dbReference>
<evidence type="ECO:0000313" key="3">
    <source>
        <dbReference type="Proteomes" id="UP000030651"/>
    </source>
</evidence>
<evidence type="ECO:0000256" key="1">
    <source>
        <dbReference type="SAM" id="SignalP"/>
    </source>
</evidence>
<dbReference type="AlphaFoldDB" id="W3XI58"/>
<keyword evidence="1" id="KW-0732">Signal</keyword>
<dbReference type="HOGENOM" id="CLU_1845789_0_0_1"/>
<name>W3XI58_PESFW</name>
<organism evidence="2 3">
    <name type="scientific">Pestalotiopsis fici (strain W106-1 / CGMCC3.15140)</name>
    <dbReference type="NCBI Taxonomy" id="1229662"/>
    <lineage>
        <taxon>Eukaryota</taxon>
        <taxon>Fungi</taxon>
        <taxon>Dikarya</taxon>
        <taxon>Ascomycota</taxon>
        <taxon>Pezizomycotina</taxon>
        <taxon>Sordariomycetes</taxon>
        <taxon>Xylariomycetidae</taxon>
        <taxon>Amphisphaeriales</taxon>
        <taxon>Sporocadaceae</taxon>
        <taxon>Pestalotiopsis</taxon>
    </lineage>
</organism>
<sequence>MLSKLIIAALVQAIMAKPITPVTQTTTMRGQRTVTHTRPTITYATPDESIIFEDFPGATATFSSSSEPEFTLDPRAAKFAGSISVDTIDVSITHHSKTLELPTTTSDLDIPLETVLEKRVQNVVQAHKGHSTSANATWV</sequence>
<feature type="chain" id="PRO_5004835122" evidence="1">
    <location>
        <begin position="17"/>
        <end position="139"/>
    </location>
</feature>
<protein>
    <submittedName>
        <fullName evidence="2">Uncharacterized protein</fullName>
    </submittedName>
</protein>
<dbReference type="GeneID" id="19267969"/>
<dbReference type="Proteomes" id="UP000030651">
    <property type="component" value="Unassembled WGS sequence"/>
</dbReference>
<dbReference type="KEGG" id="pfy:PFICI_02956"/>
<dbReference type="InParanoid" id="W3XI58"/>
<accession>W3XI58</accession>
<gene>
    <name evidence="2" type="ORF">PFICI_02956</name>
</gene>
<dbReference type="EMBL" id="KI912110">
    <property type="protein sequence ID" value="ETS84931.1"/>
    <property type="molecule type" value="Genomic_DNA"/>
</dbReference>
<keyword evidence="3" id="KW-1185">Reference proteome</keyword>
<evidence type="ECO:0000313" key="2">
    <source>
        <dbReference type="EMBL" id="ETS84931.1"/>
    </source>
</evidence>
<proteinExistence type="predicted"/>